<protein>
    <submittedName>
        <fullName evidence="2">D-glucuronyl C5-epimerase family protein</fullName>
    </submittedName>
</protein>
<reference evidence="2 3" key="1">
    <citation type="submission" date="2024-06" db="EMBL/GenBank/DDBJ databases">
        <title>The Natural Products Discovery Center: Release of the First 8490 Sequenced Strains for Exploring Actinobacteria Biosynthetic Diversity.</title>
        <authorList>
            <person name="Kalkreuter E."/>
            <person name="Kautsar S.A."/>
            <person name="Yang D."/>
            <person name="Bader C.D."/>
            <person name="Teijaro C.N."/>
            <person name="Fluegel L."/>
            <person name="Davis C.M."/>
            <person name="Simpson J.R."/>
            <person name="Lauterbach L."/>
            <person name="Steele A.D."/>
            <person name="Gui C."/>
            <person name="Meng S."/>
            <person name="Li G."/>
            <person name="Viehrig K."/>
            <person name="Ye F."/>
            <person name="Su P."/>
            <person name="Kiefer A.F."/>
            <person name="Nichols A."/>
            <person name="Cepeda A.J."/>
            <person name="Yan W."/>
            <person name="Fan B."/>
            <person name="Jiang Y."/>
            <person name="Adhikari A."/>
            <person name="Zheng C.-J."/>
            <person name="Schuster L."/>
            <person name="Cowan T.M."/>
            <person name="Smanski M.J."/>
            <person name="Chevrette M.G."/>
            <person name="De Carvalho L.P.S."/>
            <person name="Shen B."/>
        </authorList>
    </citation>
    <scope>NUCLEOTIDE SEQUENCE [LARGE SCALE GENOMIC DNA]</scope>
    <source>
        <strain evidence="2 3">NPDC006337</strain>
    </source>
</reference>
<accession>A0ABV2WFU9</accession>
<name>A0ABV2WFU9_9ACTN</name>
<keyword evidence="3" id="KW-1185">Reference proteome</keyword>
<dbReference type="RefSeq" id="WP_359656873.1">
    <property type="nucleotide sequence ID" value="NZ_JBEXZP010000153.1"/>
</dbReference>
<gene>
    <name evidence="2" type="ORF">ABZ508_33285</name>
</gene>
<proteinExistence type="predicted"/>
<sequence>MNRAGYRLVDLPDSMRPWRDRPVRWENASLTTGTYHLDAGGVYLYYPDGATTGYDHPVGQCQFGLGCLASYRTEPDPARRDVFLTRARAQADRLIGQHVEARGAWWYRYPFDYANPAHPGVDYEAPWYSGMAQGEALSLFVQLAQVDAVPAADRDRYLEAADMTFASLQALDDGIPWAVNIDSAGYLWIQEYPGPAPGSGDYTYNGMIFAMFGLYDYATLTGSQPAADLYDACATTIARYYPLLRNTRWHSYYCQAHRVPAPTYHQHHIRLLLQLHWHTGSPDFADMTDRLVDDYPAPGVAGTVAFEAGQHTLYRFDTAASGAWTASTGDIELARQTVTFSRDTSAPASMRRRIQGRGIYDRISDGPYTDWWVGESWSTAYLRGVHLTTIYRPPRTLTFPGGNVPIAAYRVTDDGTVTSIKTVAFPSPSNAPTDRRAVVNGRAMFQITAGGLTGYWVPASAVTIDSAPAVG</sequence>
<evidence type="ECO:0000313" key="2">
    <source>
        <dbReference type="EMBL" id="MEU0712233.1"/>
    </source>
</evidence>
<dbReference type="Proteomes" id="UP001550378">
    <property type="component" value="Unassembled WGS sequence"/>
</dbReference>
<evidence type="ECO:0000259" key="1">
    <source>
        <dbReference type="Pfam" id="PF06662"/>
    </source>
</evidence>
<dbReference type="EMBL" id="JBEXZR010000052">
    <property type="protein sequence ID" value="MEU0712233.1"/>
    <property type="molecule type" value="Genomic_DNA"/>
</dbReference>
<evidence type="ECO:0000313" key="3">
    <source>
        <dbReference type="Proteomes" id="UP001550378"/>
    </source>
</evidence>
<feature type="domain" description="D-glucuronyl C5-epimerase C-terminal" evidence="1">
    <location>
        <begin position="107"/>
        <end position="290"/>
    </location>
</feature>
<dbReference type="Pfam" id="PF06662">
    <property type="entry name" value="C5-epim_C"/>
    <property type="match status" value="1"/>
</dbReference>
<comment type="caution">
    <text evidence="2">The sequence shown here is derived from an EMBL/GenBank/DDBJ whole genome shotgun (WGS) entry which is preliminary data.</text>
</comment>
<dbReference type="InterPro" id="IPR010598">
    <property type="entry name" value="C5-epim_C"/>
</dbReference>
<organism evidence="2 3">
    <name type="scientific">Streptomyces lavendulocolor</name>
    <dbReference type="NCBI Taxonomy" id="67316"/>
    <lineage>
        <taxon>Bacteria</taxon>
        <taxon>Bacillati</taxon>
        <taxon>Actinomycetota</taxon>
        <taxon>Actinomycetes</taxon>
        <taxon>Kitasatosporales</taxon>
        <taxon>Streptomycetaceae</taxon>
        <taxon>Streptomyces</taxon>
    </lineage>
</organism>